<accession>A0A7J3XXP3</accession>
<proteinExistence type="predicted"/>
<protein>
    <recommendedName>
        <fullName evidence="2">Sjogrens syndrome scleroderma autoantigen 1</fullName>
    </recommendedName>
</protein>
<dbReference type="InterPro" id="IPR036922">
    <property type="entry name" value="Rieske_2Fe-2S_sf"/>
</dbReference>
<dbReference type="AlphaFoldDB" id="A0A7J3XXP3"/>
<evidence type="ECO:0000313" key="1">
    <source>
        <dbReference type="EMBL" id="HHP67477.1"/>
    </source>
</evidence>
<dbReference type="SUPFAM" id="SSF50022">
    <property type="entry name" value="ISP domain"/>
    <property type="match status" value="1"/>
</dbReference>
<sequence length="116" mass="12955">MAELIKSGAVMLSETCPMPGCHLPLFKTKTGEVVCPVHGRVYVVKSDEEAREVKTTVSLALTLDKIEERAVMEMNAMITERSEIEPTDLIKWLEVVERVRRIKRLLSSKQAAGETA</sequence>
<dbReference type="Pfam" id="PF06677">
    <property type="entry name" value="Auto_anti-p27"/>
    <property type="match status" value="1"/>
</dbReference>
<comment type="caution">
    <text evidence="1">The sequence shown here is derived from an EMBL/GenBank/DDBJ whole genome shotgun (WGS) entry which is preliminary data.</text>
</comment>
<gene>
    <name evidence="1" type="ORF">ENM60_01585</name>
</gene>
<dbReference type="EMBL" id="DRYK01000026">
    <property type="protein sequence ID" value="HHP67477.1"/>
    <property type="molecule type" value="Genomic_DNA"/>
</dbReference>
<reference evidence="1" key="1">
    <citation type="journal article" date="2020" name="mSystems">
        <title>Genome- and Community-Level Interaction Insights into Carbon Utilization and Element Cycling Functions of Hydrothermarchaeota in Hydrothermal Sediment.</title>
        <authorList>
            <person name="Zhou Z."/>
            <person name="Liu Y."/>
            <person name="Xu W."/>
            <person name="Pan J."/>
            <person name="Luo Z.H."/>
            <person name="Li M."/>
        </authorList>
    </citation>
    <scope>NUCLEOTIDE SEQUENCE [LARGE SCALE GENOMIC DNA]</scope>
    <source>
        <strain evidence="1">SpSt-110</strain>
    </source>
</reference>
<name>A0A7J3XXP3_9CREN</name>
<organism evidence="1">
    <name type="scientific">Thermogladius calderae</name>
    <dbReference type="NCBI Taxonomy" id="1200300"/>
    <lineage>
        <taxon>Archaea</taxon>
        <taxon>Thermoproteota</taxon>
        <taxon>Thermoprotei</taxon>
        <taxon>Desulfurococcales</taxon>
        <taxon>Desulfurococcaceae</taxon>
        <taxon>Thermogladius</taxon>
    </lineage>
</organism>
<evidence type="ECO:0008006" key="2">
    <source>
        <dbReference type="Google" id="ProtNLM"/>
    </source>
</evidence>
<dbReference type="InterPro" id="IPR009563">
    <property type="entry name" value="SSSCA1"/>
</dbReference>
<dbReference type="GO" id="GO:0051537">
    <property type="term" value="F:2 iron, 2 sulfur cluster binding"/>
    <property type="evidence" value="ECO:0007669"/>
    <property type="project" value="InterPro"/>
</dbReference>
<dbReference type="NCBIfam" id="NF001647">
    <property type="entry name" value="PRK00420.1-4"/>
    <property type="match status" value="1"/>
</dbReference>